<dbReference type="InterPro" id="IPR002818">
    <property type="entry name" value="DJ-1/PfpI"/>
</dbReference>
<dbReference type="CDD" id="cd03137">
    <property type="entry name" value="GATase1_AraC_1"/>
    <property type="match status" value="1"/>
</dbReference>
<dbReference type="EMBL" id="JADBEB010000001">
    <property type="protein sequence ID" value="MBE1491345.1"/>
    <property type="molecule type" value="Genomic_DNA"/>
</dbReference>
<dbReference type="PANTHER" id="PTHR43130">
    <property type="entry name" value="ARAC-FAMILY TRANSCRIPTIONAL REGULATOR"/>
    <property type="match status" value="1"/>
</dbReference>
<name>A0A927MCY2_9ACTN</name>
<dbReference type="InterPro" id="IPR029062">
    <property type="entry name" value="Class_I_gatase-like"/>
</dbReference>
<keyword evidence="2" id="KW-0238">DNA-binding</keyword>
<dbReference type="SMART" id="SM00342">
    <property type="entry name" value="HTH_ARAC"/>
    <property type="match status" value="1"/>
</dbReference>
<evidence type="ECO:0000256" key="2">
    <source>
        <dbReference type="ARBA" id="ARBA00023125"/>
    </source>
</evidence>
<evidence type="ECO:0000313" key="6">
    <source>
        <dbReference type="Proteomes" id="UP000649753"/>
    </source>
</evidence>
<dbReference type="Gene3D" id="1.10.10.60">
    <property type="entry name" value="Homeodomain-like"/>
    <property type="match status" value="2"/>
</dbReference>
<proteinExistence type="predicted"/>
<accession>A0A927MCY2</accession>
<dbReference type="InterPro" id="IPR009057">
    <property type="entry name" value="Homeodomain-like_sf"/>
</dbReference>
<dbReference type="SUPFAM" id="SSF52317">
    <property type="entry name" value="Class I glutamine amidotransferase-like"/>
    <property type="match status" value="1"/>
</dbReference>
<evidence type="ECO:0000259" key="4">
    <source>
        <dbReference type="PROSITE" id="PS01124"/>
    </source>
</evidence>
<gene>
    <name evidence="5" type="ORF">H4W31_006983</name>
</gene>
<dbReference type="Gene3D" id="3.40.50.880">
    <property type="match status" value="1"/>
</dbReference>
<sequence>MDSHRIVFVIFPGFQILDLTGPHEVFAQAERLAPGHELAPGYELATVAGVAGPIRASGGLSITPDATIDQCHEGRIDTLMVVGGSGRTQACADRRLIDWIAAAATRSGRVASVCGGAFLLAEAGLLDGRRAVTHWGSCAELARRYPLVTVEPDPIFVHDDGVWTSAGVTAGIDLALALVERDRGAETSRAIARRLVMFVQRPGGQAQFSTQLAAQRPVRTPLRQIQVWIVDHLAEDLSVPALANRAGMSERHFARMFTAQTGQTPAAYVESVRVEAARRLLESTDAPVGAIARGCGFGTVETLHRRFKRTIGVTPGQYRHHFA</sequence>
<dbReference type="Proteomes" id="UP000649753">
    <property type="component" value="Unassembled WGS sequence"/>
</dbReference>
<dbReference type="GO" id="GO:0043565">
    <property type="term" value="F:sequence-specific DNA binding"/>
    <property type="evidence" value="ECO:0007669"/>
    <property type="project" value="InterPro"/>
</dbReference>
<dbReference type="SUPFAM" id="SSF46689">
    <property type="entry name" value="Homeodomain-like"/>
    <property type="match status" value="2"/>
</dbReference>
<protein>
    <submittedName>
        <fullName evidence="5">Transcriptional regulator GlxA family with amidase domain</fullName>
    </submittedName>
</protein>
<dbReference type="GO" id="GO:0003700">
    <property type="term" value="F:DNA-binding transcription factor activity"/>
    <property type="evidence" value="ECO:0007669"/>
    <property type="project" value="InterPro"/>
</dbReference>
<dbReference type="InterPro" id="IPR052158">
    <property type="entry name" value="INH-QAR"/>
</dbReference>
<reference evidence="5" key="1">
    <citation type="submission" date="2020-10" db="EMBL/GenBank/DDBJ databases">
        <title>Sequencing the genomes of 1000 actinobacteria strains.</title>
        <authorList>
            <person name="Klenk H.-P."/>
        </authorList>
    </citation>
    <scope>NUCLEOTIDE SEQUENCE</scope>
    <source>
        <strain evidence="5">DSM 46832</strain>
    </source>
</reference>
<dbReference type="PANTHER" id="PTHR43130:SF3">
    <property type="entry name" value="HTH-TYPE TRANSCRIPTIONAL REGULATOR RV1931C"/>
    <property type="match status" value="1"/>
</dbReference>
<dbReference type="RefSeq" id="WP_318783568.1">
    <property type="nucleotide sequence ID" value="NZ_JADBEB010000001.1"/>
</dbReference>
<keyword evidence="3" id="KW-0804">Transcription</keyword>
<keyword evidence="6" id="KW-1185">Reference proteome</keyword>
<evidence type="ECO:0000313" key="5">
    <source>
        <dbReference type="EMBL" id="MBE1491345.1"/>
    </source>
</evidence>
<comment type="caution">
    <text evidence="5">The sequence shown here is derived from an EMBL/GenBank/DDBJ whole genome shotgun (WGS) entry which is preliminary data.</text>
</comment>
<dbReference type="Pfam" id="PF01965">
    <property type="entry name" value="DJ-1_PfpI"/>
    <property type="match status" value="1"/>
</dbReference>
<dbReference type="InterPro" id="IPR018060">
    <property type="entry name" value="HTH_AraC"/>
</dbReference>
<dbReference type="PROSITE" id="PS01124">
    <property type="entry name" value="HTH_ARAC_FAMILY_2"/>
    <property type="match status" value="1"/>
</dbReference>
<dbReference type="PROSITE" id="PS00041">
    <property type="entry name" value="HTH_ARAC_FAMILY_1"/>
    <property type="match status" value="1"/>
</dbReference>
<evidence type="ECO:0000256" key="3">
    <source>
        <dbReference type="ARBA" id="ARBA00023163"/>
    </source>
</evidence>
<feature type="domain" description="HTH araC/xylS-type" evidence="4">
    <location>
        <begin position="223"/>
        <end position="321"/>
    </location>
</feature>
<dbReference type="AlphaFoldDB" id="A0A927MCY2"/>
<evidence type="ECO:0000256" key="1">
    <source>
        <dbReference type="ARBA" id="ARBA00023015"/>
    </source>
</evidence>
<keyword evidence="1" id="KW-0805">Transcription regulation</keyword>
<dbReference type="Pfam" id="PF12833">
    <property type="entry name" value="HTH_18"/>
    <property type="match status" value="1"/>
</dbReference>
<dbReference type="InterPro" id="IPR018062">
    <property type="entry name" value="HTH_AraC-typ_CS"/>
</dbReference>
<organism evidence="5 6">
    <name type="scientific">Plantactinospora soyae</name>
    <dbReference type="NCBI Taxonomy" id="1544732"/>
    <lineage>
        <taxon>Bacteria</taxon>
        <taxon>Bacillati</taxon>
        <taxon>Actinomycetota</taxon>
        <taxon>Actinomycetes</taxon>
        <taxon>Micromonosporales</taxon>
        <taxon>Micromonosporaceae</taxon>
        <taxon>Plantactinospora</taxon>
    </lineage>
</organism>